<dbReference type="SUPFAM" id="SSF52172">
    <property type="entry name" value="CheY-like"/>
    <property type="match status" value="1"/>
</dbReference>
<evidence type="ECO:0000313" key="13">
    <source>
        <dbReference type="Proteomes" id="UP000434409"/>
    </source>
</evidence>
<dbReference type="SUPFAM" id="SSF46894">
    <property type="entry name" value="C-terminal effector domain of the bipartite response regulators"/>
    <property type="match status" value="1"/>
</dbReference>
<accession>A0A6N7V207</accession>
<proteinExistence type="predicted"/>
<dbReference type="RefSeq" id="WP_154477622.1">
    <property type="nucleotide sequence ID" value="NZ_VULY01000018.1"/>
</dbReference>
<reference evidence="12 13" key="1">
    <citation type="submission" date="2019-08" db="EMBL/GenBank/DDBJ databases">
        <title>In-depth cultivation of the pig gut microbiome towards novel bacterial diversity and tailored functional studies.</title>
        <authorList>
            <person name="Wylensek D."/>
            <person name="Hitch T.C.A."/>
            <person name="Clavel T."/>
        </authorList>
    </citation>
    <scope>NUCLEOTIDE SEQUENCE [LARGE SCALE GENOMIC DNA]</scope>
    <source>
        <strain evidence="12 13">68-1-5</strain>
    </source>
</reference>
<dbReference type="EMBL" id="VULY01000018">
    <property type="protein sequence ID" value="MSR94170.1"/>
    <property type="molecule type" value="Genomic_DNA"/>
</dbReference>
<dbReference type="InterPro" id="IPR036388">
    <property type="entry name" value="WH-like_DNA-bd_sf"/>
</dbReference>
<dbReference type="GO" id="GO:0000156">
    <property type="term" value="F:phosphorelay response regulator activity"/>
    <property type="evidence" value="ECO:0007669"/>
    <property type="project" value="TreeGrafter"/>
</dbReference>
<evidence type="ECO:0000256" key="9">
    <source>
        <dbReference type="PROSITE-ProRule" id="PRU01091"/>
    </source>
</evidence>
<dbReference type="PROSITE" id="PS50110">
    <property type="entry name" value="RESPONSE_REGULATORY"/>
    <property type="match status" value="1"/>
</dbReference>
<evidence type="ECO:0000256" key="3">
    <source>
        <dbReference type="ARBA" id="ARBA00023012"/>
    </source>
</evidence>
<dbReference type="InterPro" id="IPR001789">
    <property type="entry name" value="Sig_transdc_resp-reg_receiver"/>
</dbReference>
<evidence type="ECO:0000259" key="10">
    <source>
        <dbReference type="PROSITE" id="PS50110"/>
    </source>
</evidence>
<dbReference type="PANTHER" id="PTHR48111">
    <property type="entry name" value="REGULATOR OF RPOS"/>
    <property type="match status" value="1"/>
</dbReference>
<evidence type="ECO:0000256" key="2">
    <source>
        <dbReference type="ARBA" id="ARBA00022553"/>
    </source>
</evidence>
<gene>
    <name evidence="12" type="ORF">FYJ34_07840</name>
</gene>
<dbReference type="GO" id="GO:0032993">
    <property type="term" value="C:protein-DNA complex"/>
    <property type="evidence" value="ECO:0007669"/>
    <property type="project" value="TreeGrafter"/>
</dbReference>
<feature type="domain" description="OmpR/PhoB-type" evidence="11">
    <location>
        <begin position="124"/>
        <end position="219"/>
    </location>
</feature>
<dbReference type="InterPro" id="IPR001867">
    <property type="entry name" value="OmpR/PhoB-type_DNA-bd"/>
</dbReference>
<evidence type="ECO:0000256" key="5">
    <source>
        <dbReference type="ARBA" id="ARBA00023125"/>
    </source>
</evidence>
<name>A0A6N7V207_9FIRM</name>
<feature type="domain" description="Response regulatory" evidence="10">
    <location>
        <begin position="3"/>
        <end position="119"/>
    </location>
</feature>
<keyword evidence="4" id="KW-0805">Transcription regulation</keyword>
<dbReference type="InterPro" id="IPR016032">
    <property type="entry name" value="Sig_transdc_resp-reg_C-effctor"/>
</dbReference>
<dbReference type="PANTHER" id="PTHR48111:SF1">
    <property type="entry name" value="TWO-COMPONENT RESPONSE REGULATOR ORR33"/>
    <property type="match status" value="1"/>
</dbReference>
<keyword evidence="5 9" id="KW-0238">DNA-binding</keyword>
<evidence type="ECO:0000256" key="6">
    <source>
        <dbReference type="ARBA" id="ARBA00023163"/>
    </source>
</evidence>
<feature type="modified residue" description="4-aspartylphosphate" evidence="8">
    <location>
        <position position="52"/>
    </location>
</feature>
<dbReference type="Gene3D" id="3.40.50.2300">
    <property type="match status" value="1"/>
</dbReference>
<dbReference type="SMART" id="SM00862">
    <property type="entry name" value="Trans_reg_C"/>
    <property type="match status" value="1"/>
</dbReference>
<evidence type="ECO:0000313" key="12">
    <source>
        <dbReference type="EMBL" id="MSR94170.1"/>
    </source>
</evidence>
<keyword evidence="3" id="KW-0902">Two-component regulatory system</keyword>
<keyword evidence="13" id="KW-1185">Reference proteome</keyword>
<dbReference type="InterPro" id="IPR011006">
    <property type="entry name" value="CheY-like_superfamily"/>
</dbReference>
<sequence length="222" mass="24807">MAKILLLEDEEIIRGVLAEYMLLSGHEVTEAATGREALDYLQTGAFDLAVLDIMVPGPGGVEVLRQIRAKEETKGMGVIMLTALDDIKTQVEAFNAFADDYIVKPAPPIILLKRIETILRRMAPRQPQGQNGLYMDPESFQVSCDGEPIVLTVSEFLVLKLLADHPMRVMTREQLILGAFHEDYVGNDRIIDAHIKNIRKKLPKPYIKTVIGIGYQFDSSQT</sequence>
<dbReference type="GO" id="GO:0005829">
    <property type="term" value="C:cytosol"/>
    <property type="evidence" value="ECO:0007669"/>
    <property type="project" value="TreeGrafter"/>
</dbReference>
<dbReference type="CDD" id="cd00383">
    <property type="entry name" value="trans_reg_C"/>
    <property type="match status" value="1"/>
</dbReference>
<dbReference type="InterPro" id="IPR039420">
    <property type="entry name" value="WalR-like"/>
</dbReference>
<evidence type="ECO:0000256" key="1">
    <source>
        <dbReference type="ARBA" id="ARBA00018672"/>
    </source>
</evidence>
<dbReference type="Proteomes" id="UP000434409">
    <property type="component" value="Unassembled WGS sequence"/>
</dbReference>
<dbReference type="Pfam" id="PF00486">
    <property type="entry name" value="Trans_reg_C"/>
    <property type="match status" value="1"/>
</dbReference>
<dbReference type="Pfam" id="PF00072">
    <property type="entry name" value="Response_reg"/>
    <property type="match status" value="1"/>
</dbReference>
<dbReference type="AlphaFoldDB" id="A0A6N7V207"/>
<dbReference type="PROSITE" id="PS51755">
    <property type="entry name" value="OMPR_PHOB"/>
    <property type="match status" value="1"/>
</dbReference>
<keyword evidence="6" id="KW-0804">Transcription</keyword>
<comment type="caution">
    <text evidence="12">The sequence shown here is derived from an EMBL/GenBank/DDBJ whole genome shotgun (WGS) entry which is preliminary data.</text>
</comment>
<dbReference type="SMART" id="SM00448">
    <property type="entry name" value="REC"/>
    <property type="match status" value="1"/>
</dbReference>
<organism evidence="12 13">
    <name type="scientific">Suipraeoptans intestinalis</name>
    <dbReference type="NCBI Taxonomy" id="2606628"/>
    <lineage>
        <taxon>Bacteria</taxon>
        <taxon>Bacillati</taxon>
        <taxon>Bacillota</taxon>
        <taxon>Clostridia</taxon>
        <taxon>Lachnospirales</taxon>
        <taxon>Lachnospiraceae</taxon>
        <taxon>Suipraeoptans</taxon>
    </lineage>
</organism>
<evidence type="ECO:0000256" key="4">
    <source>
        <dbReference type="ARBA" id="ARBA00023015"/>
    </source>
</evidence>
<dbReference type="GO" id="GO:0006355">
    <property type="term" value="P:regulation of DNA-templated transcription"/>
    <property type="evidence" value="ECO:0007669"/>
    <property type="project" value="InterPro"/>
</dbReference>
<evidence type="ECO:0000256" key="8">
    <source>
        <dbReference type="PROSITE-ProRule" id="PRU00169"/>
    </source>
</evidence>
<protein>
    <recommendedName>
        <fullName evidence="1">Stage 0 sporulation protein A homolog</fullName>
    </recommendedName>
</protein>
<dbReference type="GO" id="GO:0000976">
    <property type="term" value="F:transcription cis-regulatory region binding"/>
    <property type="evidence" value="ECO:0007669"/>
    <property type="project" value="TreeGrafter"/>
</dbReference>
<dbReference type="Gene3D" id="1.10.10.10">
    <property type="entry name" value="Winged helix-like DNA-binding domain superfamily/Winged helix DNA-binding domain"/>
    <property type="match status" value="1"/>
</dbReference>
<comment type="function">
    <text evidence="7">May play the central regulatory role in sporulation. It may be an element of the effector pathway responsible for the activation of sporulation genes in response to nutritional stress. Spo0A may act in concert with spo0H (a sigma factor) to control the expression of some genes that are critical to the sporulation process.</text>
</comment>
<feature type="DNA-binding region" description="OmpR/PhoB-type" evidence="9">
    <location>
        <begin position="124"/>
        <end position="219"/>
    </location>
</feature>
<dbReference type="CDD" id="cd17574">
    <property type="entry name" value="REC_OmpR"/>
    <property type="match status" value="1"/>
</dbReference>
<evidence type="ECO:0000256" key="7">
    <source>
        <dbReference type="ARBA" id="ARBA00024867"/>
    </source>
</evidence>
<keyword evidence="2 8" id="KW-0597">Phosphoprotein</keyword>
<evidence type="ECO:0000259" key="11">
    <source>
        <dbReference type="PROSITE" id="PS51755"/>
    </source>
</evidence>